<dbReference type="OrthoDB" id="767661at2759"/>
<dbReference type="InterPro" id="IPR002110">
    <property type="entry name" value="Ankyrin_rpt"/>
</dbReference>
<dbReference type="InterPro" id="IPR036770">
    <property type="entry name" value="Ankyrin_rpt-contain_sf"/>
</dbReference>
<evidence type="ECO:0000256" key="4">
    <source>
        <dbReference type="ARBA" id="ARBA00023043"/>
    </source>
</evidence>
<dbReference type="SMART" id="SM00248">
    <property type="entry name" value="ANK"/>
    <property type="match status" value="5"/>
</dbReference>
<gene>
    <name evidence="8" type="primary">rplA</name>
    <name evidence="8" type="ORF">AK812_SmicGene35874</name>
</gene>
<dbReference type="PANTHER" id="PTHR24171:SF9">
    <property type="entry name" value="ANKYRIN REPEAT DOMAIN-CONTAINING PROTEIN 39"/>
    <property type="match status" value="1"/>
</dbReference>
<dbReference type="Gene3D" id="3.40.50.790">
    <property type="match status" value="1"/>
</dbReference>
<dbReference type="PRINTS" id="PR01415">
    <property type="entry name" value="ANKYRIN"/>
</dbReference>
<keyword evidence="5" id="KW-0687">Ribonucleoprotein</keyword>
<keyword evidence="2" id="KW-0677">Repeat</keyword>
<accession>A0A1Q9CKC3</accession>
<evidence type="ECO:0000256" key="2">
    <source>
        <dbReference type="ARBA" id="ARBA00022737"/>
    </source>
</evidence>
<proteinExistence type="inferred from homology"/>
<dbReference type="GO" id="GO:0005840">
    <property type="term" value="C:ribosome"/>
    <property type="evidence" value="ECO:0007669"/>
    <property type="project" value="UniProtKB-KW"/>
</dbReference>
<dbReference type="SUPFAM" id="SSF56808">
    <property type="entry name" value="Ribosomal protein L1"/>
    <property type="match status" value="1"/>
</dbReference>
<dbReference type="PROSITE" id="PS50088">
    <property type="entry name" value="ANK_REPEAT"/>
    <property type="match status" value="4"/>
</dbReference>
<dbReference type="PANTHER" id="PTHR24171">
    <property type="entry name" value="ANKYRIN REPEAT DOMAIN-CONTAINING PROTEIN 39-RELATED"/>
    <property type="match status" value="1"/>
</dbReference>
<reference evidence="8 9" key="1">
    <citation type="submission" date="2016-02" db="EMBL/GenBank/DDBJ databases">
        <title>Genome analysis of coral dinoflagellate symbionts highlights evolutionary adaptations to a symbiotic lifestyle.</title>
        <authorList>
            <person name="Aranda M."/>
            <person name="Li Y."/>
            <person name="Liew Y.J."/>
            <person name="Baumgarten S."/>
            <person name="Simakov O."/>
            <person name="Wilson M."/>
            <person name="Piel J."/>
            <person name="Ashoor H."/>
            <person name="Bougouffa S."/>
            <person name="Bajic V.B."/>
            <person name="Ryu T."/>
            <person name="Ravasi T."/>
            <person name="Bayer T."/>
            <person name="Micklem G."/>
            <person name="Kim H."/>
            <person name="Bhak J."/>
            <person name="Lajeunesse T.C."/>
            <person name="Voolstra C.R."/>
        </authorList>
    </citation>
    <scope>NUCLEOTIDE SEQUENCE [LARGE SCALE GENOMIC DNA]</scope>
    <source>
        <strain evidence="8 9">CCMP2467</strain>
    </source>
</reference>
<feature type="region of interest" description="Disordered" evidence="7">
    <location>
        <begin position="181"/>
        <end position="206"/>
    </location>
</feature>
<comment type="similarity">
    <text evidence="1">Belongs to the universal ribosomal protein uL1 family.</text>
</comment>
<dbReference type="Gene3D" id="1.25.40.20">
    <property type="entry name" value="Ankyrin repeat-containing domain"/>
    <property type="match status" value="2"/>
</dbReference>
<evidence type="ECO:0000256" key="7">
    <source>
        <dbReference type="SAM" id="MobiDB-lite"/>
    </source>
</evidence>
<keyword evidence="9" id="KW-1185">Reference proteome</keyword>
<dbReference type="InterPro" id="IPR016095">
    <property type="entry name" value="Ribosomal_uL1_3-a/b-sand"/>
</dbReference>
<feature type="repeat" description="ANK" evidence="6">
    <location>
        <begin position="622"/>
        <end position="654"/>
    </location>
</feature>
<name>A0A1Q9CKC3_SYMMI</name>
<feature type="repeat" description="ANK" evidence="6">
    <location>
        <begin position="589"/>
        <end position="621"/>
    </location>
</feature>
<dbReference type="InterPro" id="IPR028364">
    <property type="entry name" value="Ribosomal_uL1/biogenesis"/>
</dbReference>
<dbReference type="GO" id="GO:1990904">
    <property type="term" value="C:ribonucleoprotein complex"/>
    <property type="evidence" value="ECO:0007669"/>
    <property type="project" value="UniProtKB-KW"/>
</dbReference>
<evidence type="ECO:0000256" key="1">
    <source>
        <dbReference type="ARBA" id="ARBA00010531"/>
    </source>
</evidence>
<dbReference type="InterPro" id="IPR023674">
    <property type="entry name" value="Ribosomal_uL1-like"/>
</dbReference>
<feature type="repeat" description="ANK" evidence="6">
    <location>
        <begin position="556"/>
        <end position="588"/>
    </location>
</feature>
<dbReference type="Gene3D" id="3.30.190.20">
    <property type="match status" value="1"/>
</dbReference>
<evidence type="ECO:0000313" key="8">
    <source>
        <dbReference type="EMBL" id="OLP83356.1"/>
    </source>
</evidence>
<sequence>MGCLGAICSVYFGATTHSVAATVDWVKFSQQSGTFAPLIAFAKVSCSRERGTPLALQEVSSMAAFVIQGGPLLRELPETQVGKLGSLVTSRSIAKFPVQENSFDSSSTCVCLVAAFVGAALLARRFSLSRPRGVRAFWSGSQLLSRSATCLHARKRKRHAFWYNEDLSKAPRWLPGWKEEKLKQTDDDDDEEEQKEDAFPEGRTPTESLPKFMTYEFWKKMPGGLRCRSPRYWKMYFNEDGTAPKYDRFRYYSLAEAIDIIFSFYESAPNDAHDSSLEIAMFMALDAKYPDQQIRMKVKLPNGAGKQKRVAVFCPPAEEEEALESGATIAGKTLQDELVAEEFNFDVLIAKPAMMPALAKLGKILGPRKLMPSPKSGTLVTDIKAGIEAWASGGTVELRNNDNMFIGCPFAKISQGKEKCLENLRGLLQQLADNAPPGAKKREEYFARMFVKGDDSPSVRIDPKEFPDHGYEKPVTGTTYFAQQVLAGWTIVLHQACLSSAYGSVLHETPAAQLRLLAMDLDPILTHADSGDLDAMKAVLADSNSVNKRLKLRDADKRTALHRACAAGHEEIVAHLLSHRANPNVEDEEEWTPLHSAASRGSASMATLLTEAGADCDATTSSGSSALHYAASKGHDEVIRILIQAGAKVNSKDRSGGFPLLRAAGAGRLQALKILLVAQADLRCRDKSGDNAFHVAINGHQTAICEILFDRDEAEKLMKQENEDGKTAAQMLLDLAPAETRDKIKSIWREKKGG</sequence>
<evidence type="ECO:0000256" key="6">
    <source>
        <dbReference type="PROSITE-ProRule" id="PRU00023"/>
    </source>
</evidence>
<dbReference type="Proteomes" id="UP000186817">
    <property type="component" value="Unassembled WGS sequence"/>
</dbReference>
<keyword evidence="3 8" id="KW-0689">Ribosomal protein</keyword>
<dbReference type="PROSITE" id="PS50297">
    <property type="entry name" value="ANK_REP_REGION"/>
    <property type="match status" value="3"/>
</dbReference>
<organism evidence="8 9">
    <name type="scientific">Symbiodinium microadriaticum</name>
    <name type="common">Dinoflagellate</name>
    <name type="synonym">Zooxanthella microadriatica</name>
    <dbReference type="NCBI Taxonomy" id="2951"/>
    <lineage>
        <taxon>Eukaryota</taxon>
        <taxon>Sar</taxon>
        <taxon>Alveolata</taxon>
        <taxon>Dinophyceae</taxon>
        <taxon>Suessiales</taxon>
        <taxon>Symbiodiniaceae</taxon>
        <taxon>Symbiodinium</taxon>
    </lineage>
</organism>
<dbReference type="Pfam" id="PF12796">
    <property type="entry name" value="Ank_2"/>
    <property type="match status" value="1"/>
</dbReference>
<dbReference type="AlphaFoldDB" id="A0A1Q9CKC3"/>
<evidence type="ECO:0000256" key="3">
    <source>
        <dbReference type="ARBA" id="ARBA00022980"/>
    </source>
</evidence>
<dbReference type="CDD" id="cd00403">
    <property type="entry name" value="Ribosomal_L1"/>
    <property type="match status" value="1"/>
</dbReference>
<dbReference type="FunFam" id="3.40.50.790:FF:000001">
    <property type="entry name" value="50S ribosomal protein L1"/>
    <property type="match status" value="1"/>
</dbReference>
<dbReference type="EMBL" id="LSRX01001121">
    <property type="protein sequence ID" value="OLP83356.1"/>
    <property type="molecule type" value="Genomic_DNA"/>
</dbReference>
<protein>
    <submittedName>
        <fullName evidence="8">50S ribosomal protein L1</fullName>
    </submittedName>
</protein>
<comment type="caution">
    <text evidence="8">The sequence shown here is derived from an EMBL/GenBank/DDBJ whole genome shotgun (WGS) entry which is preliminary data.</text>
</comment>
<dbReference type="SUPFAM" id="SSF48403">
    <property type="entry name" value="Ankyrin repeat"/>
    <property type="match status" value="1"/>
</dbReference>
<keyword evidence="4 6" id="KW-0040">ANK repeat</keyword>
<feature type="repeat" description="ANK" evidence="6">
    <location>
        <begin position="655"/>
        <end position="687"/>
    </location>
</feature>
<evidence type="ECO:0000256" key="5">
    <source>
        <dbReference type="ARBA" id="ARBA00023274"/>
    </source>
</evidence>
<dbReference type="Pfam" id="PF00687">
    <property type="entry name" value="Ribosomal_L1"/>
    <property type="match status" value="1"/>
</dbReference>
<evidence type="ECO:0000313" key="9">
    <source>
        <dbReference type="Proteomes" id="UP000186817"/>
    </source>
</evidence>
<feature type="compositionally biased region" description="Acidic residues" evidence="7">
    <location>
        <begin position="186"/>
        <end position="195"/>
    </location>
</feature>